<evidence type="ECO:0000256" key="3">
    <source>
        <dbReference type="SAM" id="SignalP"/>
    </source>
</evidence>
<accession>A0A9W8RR08</accession>
<keyword evidence="2" id="KW-0812">Transmembrane</keyword>
<dbReference type="OrthoDB" id="5361565at2759"/>
<sequence length="502" mass="54242">MFKYATFAATLFLAPGLADPTCQLRTIRLPFGNCSFSALGNDSYVHSTGILLGVGSIDSVCGMASTVVNSTLIQSRDVCSGDELTLTSGSTRVKMTAAQCRSRRGGYVDRDDLTAASSNQLSSLSQLNPGWVELTSNDTKTPFKYAVDTELRIQDQSVTMVQGLISQGQQHTMSHIGLAESSTLLQSLKSDDLIAARSWGLDAGSQSFAAPRNGSLVLGGYDASSFEGGWFSYDIPKSNLVRERSCPLQVQITEIKLTAQVGRNKPSVEWPVAGGLPLIACIEPYDNQFRFPTPILDTVKRMLGNDNDLIDASAYPDLYNLEPGLVYDASSNISFSMTITIEDGLKVEIPSYELARPLRGLDQDGVPVVNSSLTEVQVFAEEGPLEGPVLGKVFLSQVYLFVNHENSTFSLARQNQGQTFLDVKSSGKCPSAPSLTKSDKGLIAVGVVLGVLIIGLLCYVAYRCWKAPLAKVHDPEIKENERPGSLNDLVVPPSPRRSVEEH</sequence>
<feature type="transmembrane region" description="Helical" evidence="2">
    <location>
        <begin position="441"/>
        <end position="462"/>
    </location>
</feature>
<dbReference type="Gene3D" id="2.40.70.10">
    <property type="entry name" value="Acid Proteases"/>
    <property type="match status" value="1"/>
</dbReference>
<evidence type="ECO:0000313" key="4">
    <source>
        <dbReference type="EMBL" id="KAJ4249745.1"/>
    </source>
</evidence>
<keyword evidence="3" id="KW-0732">Signal</keyword>
<feature type="chain" id="PRO_5040752542" description="Peptidase A1 domain-containing protein" evidence="3">
    <location>
        <begin position="19"/>
        <end position="502"/>
    </location>
</feature>
<evidence type="ECO:0000313" key="5">
    <source>
        <dbReference type="Proteomes" id="UP001152049"/>
    </source>
</evidence>
<evidence type="ECO:0008006" key="6">
    <source>
        <dbReference type="Google" id="ProtNLM"/>
    </source>
</evidence>
<keyword evidence="5" id="KW-1185">Reference proteome</keyword>
<name>A0A9W8RR08_9HYPO</name>
<keyword evidence="2" id="KW-1133">Transmembrane helix</keyword>
<dbReference type="EMBL" id="JAOQAZ010000032">
    <property type="protein sequence ID" value="KAJ4249745.1"/>
    <property type="molecule type" value="Genomic_DNA"/>
</dbReference>
<dbReference type="Proteomes" id="UP001152049">
    <property type="component" value="Unassembled WGS sequence"/>
</dbReference>
<evidence type="ECO:0000256" key="2">
    <source>
        <dbReference type="SAM" id="Phobius"/>
    </source>
</evidence>
<comment type="caution">
    <text evidence="4">The sequence shown here is derived from an EMBL/GenBank/DDBJ whole genome shotgun (WGS) entry which is preliminary data.</text>
</comment>
<dbReference type="SUPFAM" id="SSF50630">
    <property type="entry name" value="Acid proteases"/>
    <property type="match status" value="1"/>
</dbReference>
<gene>
    <name evidence="4" type="ORF">NW762_012086</name>
</gene>
<feature type="signal peptide" evidence="3">
    <location>
        <begin position="1"/>
        <end position="18"/>
    </location>
</feature>
<proteinExistence type="predicted"/>
<dbReference type="InterPro" id="IPR021109">
    <property type="entry name" value="Peptidase_aspartic_dom_sf"/>
</dbReference>
<feature type="region of interest" description="Disordered" evidence="1">
    <location>
        <begin position="478"/>
        <end position="502"/>
    </location>
</feature>
<reference evidence="4" key="1">
    <citation type="submission" date="2022-09" db="EMBL/GenBank/DDBJ databases">
        <title>Fusarium specimens isolated from Avocado Roots.</title>
        <authorList>
            <person name="Stajich J."/>
            <person name="Roper C."/>
            <person name="Heimlech-Rivalta G."/>
        </authorList>
    </citation>
    <scope>NUCLEOTIDE SEQUENCE</scope>
    <source>
        <strain evidence="4">CF00136</strain>
    </source>
</reference>
<protein>
    <recommendedName>
        <fullName evidence="6">Peptidase A1 domain-containing protein</fullName>
    </recommendedName>
</protein>
<organism evidence="4 5">
    <name type="scientific">Fusarium torreyae</name>
    <dbReference type="NCBI Taxonomy" id="1237075"/>
    <lineage>
        <taxon>Eukaryota</taxon>
        <taxon>Fungi</taxon>
        <taxon>Dikarya</taxon>
        <taxon>Ascomycota</taxon>
        <taxon>Pezizomycotina</taxon>
        <taxon>Sordariomycetes</taxon>
        <taxon>Hypocreomycetidae</taxon>
        <taxon>Hypocreales</taxon>
        <taxon>Nectriaceae</taxon>
        <taxon>Fusarium</taxon>
    </lineage>
</organism>
<evidence type="ECO:0000256" key="1">
    <source>
        <dbReference type="SAM" id="MobiDB-lite"/>
    </source>
</evidence>
<dbReference type="AlphaFoldDB" id="A0A9W8RR08"/>
<keyword evidence="2" id="KW-0472">Membrane</keyword>